<dbReference type="Proteomes" id="UP000324222">
    <property type="component" value="Unassembled WGS sequence"/>
</dbReference>
<protein>
    <submittedName>
        <fullName evidence="1">Uncharacterized protein</fullName>
    </submittedName>
</protein>
<name>A0A5B7GU56_PORTR</name>
<organism evidence="1 2">
    <name type="scientific">Portunus trituberculatus</name>
    <name type="common">Swimming crab</name>
    <name type="synonym">Neptunus trituberculatus</name>
    <dbReference type="NCBI Taxonomy" id="210409"/>
    <lineage>
        <taxon>Eukaryota</taxon>
        <taxon>Metazoa</taxon>
        <taxon>Ecdysozoa</taxon>
        <taxon>Arthropoda</taxon>
        <taxon>Crustacea</taxon>
        <taxon>Multicrustacea</taxon>
        <taxon>Malacostraca</taxon>
        <taxon>Eumalacostraca</taxon>
        <taxon>Eucarida</taxon>
        <taxon>Decapoda</taxon>
        <taxon>Pleocyemata</taxon>
        <taxon>Brachyura</taxon>
        <taxon>Eubrachyura</taxon>
        <taxon>Portunoidea</taxon>
        <taxon>Portunidae</taxon>
        <taxon>Portuninae</taxon>
        <taxon>Portunus</taxon>
    </lineage>
</organism>
<evidence type="ECO:0000313" key="1">
    <source>
        <dbReference type="EMBL" id="MPC60945.1"/>
    </source>
</evidence>
<accession>A0A5B7GU56</accession>
<evidence type="ECO:0000313" key="2">
    <source>
        <dbReference type="Proteomes" id="UP000324222"/>
    </source>
</evidence>
<proteinExistence type="predicted"/>
<comment type="caution">
    <text evidence="1">The sequence shown here is derived from an EMBL/GenBank/DDBJ whole genome shotgun (WGS) entry which is preliminary data.</text>
</comment>
<dbReference type="AlphaFoldDB" id="A0A5B7GU56"/>
<sequence>MKNSIMLVCDKIKIMHINCVWFGSYNAWCMVTWQILPESHASQGRTSFKCIRQQHKLDDADKVMPLAKEAVQLDSNPAITGSIPPGEHIKASTNQQMHQNTISW</sequence>
<reference evidence="1 2" key="1">
    <citation type="submission" date="2019-05" db="EMBL/GenBank/DDBJ databases">
        <title>Another draft genome of Portunus trituberculatus and its Hox gene families provides insights of decapod evolution.</title>
        <authorList>
            <person name="Jeong J.-H."/>
            <person name="Song I."/>
            <person name="Kim S."/>
            <person name="Choi T."/>
            <person name="Kim D."/>
            <person name="Ryu S."/>
            <person name="Kim W."/>
        </authorList>
    </citation>
    <scope>NUCLEOTIDE SEQUENCE [LARGE SCALE GENOMIC DNA]</scope>
    <source>
        <tissue evidence="1">Muscle</tissue>
    </source>
</reference>
<keyword evidence="2" id="KW-1185">Reference proteome</keyword>
<dbReference type="EMBL" id="VSRR010018062">
    <property type="protein sequence ID" value="MPC60945.1"/>
    <property type="molecule type" value="Genomic_DNA"/>
</dbReference>
<gene>
    <name evidence="1" type="ORF">E2C01_055007</name>
</gene>